<feature type="signal peptide" evidence="2">
    <location>
        <begin position="1"/>
        <end position="28"/>
    </location>
</feature>
<keyword evidence="4" id="KW-1185">Reference proteome</keyword>
<evidence type="ECO:0000256" key="1">
    <source>
        <dbReference type="SAM" id="MobiDB-lite"/>
    </source>
</evidence>
<proteinExistence type="predicted"/>
<gene>
    <name evidence="3" type="ORF">Nepgr_023948</name>
</gene>
<feature type="compositionally biased region" description="Polar residues" evidence="1">
    <location>
        <begin position="114"/>
        <end position="156"/>
    </location>
</feature>
<feature type="chain" id="PRO_5041989309" evidence="2">
    <location>
        <begin position="29"/>
        <end position="255"/>
    </location>
</feature>
<feature type="region of interest" description="Disordered" evidence="1">
    <location>
        <begin position="92"/>
        <end position="156"/>
    </location>
</feature>
<evidence type="ECO:0000256" key="2">
    <source>
        <dbReference type="SAM" id="SignalP"/>
    </source>
</evidence>
<dbReference type="EMBL" id="BSYO01000024">
    <property type="protein sequence ID" value="GMH22105.1"/>
    <property type="molecule type" value="Genomic_DNA"/>
</dbReference>
<feature type="compositionally biased region" description="Polar residues" evidence="1">
    <location>
        <begin position="92"/>
        <end position="103"/>
    </location>
</feature>
<sequence>MENLLDWVADCCILRLLILFCLLVSSESGAVGSVWSNAFWAGLDDLLALCLQLNGLLSFTDFGMPACSALKLGPVALQVNCPGVARVAPQRTSMGSSSAVQNCSKRKSSHHPSDSTVKLSRISRLQRQPAATPSQQLVTTSSGQLKHTAPANSFRGNQHTISSIAATAAKLNPLLPPQQAETNAEHQLFTLAAATEPLPKNSGAEPTASEVFMILPKQQDDERNNSTSPKHNQLHPKGTAIHRSHISASTELPSA</sequence>
<reference evidence="3" key="1">
    <citation type="submission" date="2023-05" db="EMBL/GenBank/DDBJ databases">
        <title>Nepenthes gracilis genome sequencing.</title>
        <authorList>
            <person name="Fukushima K."/>
        </authorList>
    </citation>
    <scope>NUCLEOTIDE SEQUENCE</scope>
    <source>
        <strain evidence="3">SING2019-196</strain>
    </source>
</reference>
<protein>
    <submittedName>
        <fullName evidence="3">Uncharacterized protein</fullName>
    </submittedName>
</protein>
<feature type="compositionally biased region" description="Polar residues" evidence="1">
    <location>
        <begin position="246"/>
        <end position="255"/>
    </location>
</feature>
<dbReference type="Proteomes" id="UP001279734">
    <property type="component" value="Unassembled WGS sequence"/>
</dbReference>
<comment type="caution">
    <text evidence="3">The sequence shown here is derived from an EMBL/GenBank/DDBJ whole genome shotgun (WGS) entry which is preliminary data.</text>
</comment>
<keyword evidence="2" id="KW-0732">Signal</keyword>
<evidence type="ECO:0000313" key="3">
    <source>
        <dbReference type="EMBL" id="GMH22105.1"/>
    </source>
</evidence>
<evidence type="ECO:0000313" key="4">
    <source>
        <dbReference type="Proteomes" id="UP001279734"/>
    </source>
</evidence>
<feature type="region of interest" description="Disordered" evidence="1">
    <location>
        <begin position="216"/>
        <end position="255"/>
    </location>
</feature>
<name>A0AAD3T3E1_NEPGR</name>
<accession>A0AAD3T3E1</accession>
<organism evidence="3 4">
    <name type="scientific">Nepenthes gracilis</name>
    <name type="common">Slender pitcher plant</name>
    <dbReference type="NCBI Taxonomy" id="150966"/>
    <lineage>
        <taxon>Eukaryota</taxon>
        <taxon>Viridiplantae</taxon>
        <taxon>Streptophyta</taxon>
        <taxon>Embryophyta</taxon>
        <taxon>Tracheophyta</taxon>
        <taxon>Spermatophyta</taxon>
        <taxon>Magnoliopsida</taxon>
        <taxon>eudicotyledons</taxon>
        <taxon>Gunneridae</taxon>
        <taxon>Pentapetalae</taxon>
        <taxon>Caryophyllales</taxon>
        <taxon>Nepenthaceae</taxon>
        <taxon>Nepenthes</taxon>
    </lineage>
</organism>
<dbReference type="AlphaFoldDB" id="A0AAD3T3E1"/>